<dbReference type="EMBL" id="BNCP01000010">
    <property type="protein sequence ID" value="GIL77165.1"/>
    <property type="molecule type" value="Genomic_DNA"/>
</dbReference>
<feature type="compositionally biased region" description="Polar residues" evidence="1">
    <location>
        <begin position="565"/>
        <end position="574"/>
    </location>
</feature>
<dbReference type="PANTHER" id="PTHR31350:SF29">
    <property type="entry name" value="PROTEIN SIRB1 N-TERMINAL DOMAIN-CONTAINING PROTEIN"/>
    <property type="match status" value="1"/>
</dbReference>
<evidence type="ECO:0000256" key="1">
    <source>
        <dbReference type="SAM" id="MobiDB-lite"/>
    </source>
</evidence>
<name>A0A8J4G009_9CHLO</name>
<reference evidence="3" key="1">
    <citation type="journal article" date="2021" name="Proc. Natl. Acad. Sci. U.S.A.">
        <title>Three genomes in the algal genus Volvox reveal the fate of a haploid sex-determining region after a transition to homothallism.</title>
        <authorList>
            <person name="Yamamoto K."/>
            <person name="Hamaji T."/>
            <person name="Kawai-Toyooka H."/>
            <person name="Matsuzaki R."/>
            <person name="Takahashi F."/>
            <person name="Nishimura Y."/>
            <person name="Kawachi M."/>
            <person name="Noguchi H."/>
            <person name="Minakuchi Y."/>
            <person name="Umen J.G."/>
            <person name="Toyoda A."/>
            <person name="Nozaki H."/>
        </authorList>
    </citation>
    <scope>NUCLEOTIDE SEQUENCE</scope>
    <source>
        <strain evidence="3">NIES-3785</strain>
        <strain evidence="2">NIES-3786</strain>
    </source>
</reference>
<dbReference type="Proteomes" id="UP000722791">
    <property type="component" value="Unassembled WGS sequence"/>
</dbReference>
<dbReference type="Proteomes" id="UP000747110">
    <property type="component" value="Unassembled WGS sequence"/>
</dbReference>
<dbReference type="PANTHER" id="PTHR31350">
    <property type="entry name" value="SI:DKEY-261L7.2"/>
    <property type="match status" value="1"/>
</dbReference>
<feature type="compositionally biased region" description="Low complexity" evidence="1">
    <location>
        <begin position="331"/>
        <end position="342"/>
    </location>
</feature>
<feature type="compositionally biased region" description="Low complexity" evidence="1">
    <location>
        <begin position="71"/>
        <end position="85"/>
    </location>
</feature>
<gene>
    <name evidence="2" type="ORF">Vretifemale_6583</name>
    <name evidence="3" type="ORF">Vretimale_3164</name>
</gene>
<accession>A0A8J4G009</accession>
<organism evidence="3 4">
    <name type="scientific">Volvox reticuliferus</name>
    <dbReference type="NCBI Taxonomy" id="1737510"/>
    <lineage>
        <taxon>Eukaryota</taxon>
        <taxon>Viridiplantae</taxon>
        <taxon>Chlorophyta</taxon>
        <taxon>core chlorophytes</taxon>
        <taxon>Chlorophyceae</taxon>
        <taxon>CS clade</taxon>
        <taxon>Chlamydomonadales</taxon>
        <taxon>Volvocaceae</taxon>
        <taxon>Volvox</taxon>
    </lineage>
</organism>
<dbReference type="EMBL" id="BNCQ01000004">
    <property type="protein sequence ID" value="GIL97513.1"/>
    <property type="molecule type" value="Genomic_DNA"/>
</dbReference>
<protein>
    <recommendedName>
        <fullName evidence="6">Protein SirB1 N-terminal domain-containing protein</fullName>
    </recommendedName>
</protein>
<dbReference type="AlphaFoldDB" id="A0A8J4G009"/>
<feature type="region of interest" description="Disordered" evidence="1">
    <location>
        <begin position="18"/>
        <end position="96"/>
    </location>
</feature>
<evidence type="ECO:0000313" key="5">
    <source>
        <dbReference type="Proteomes" id="UP000747110"/>
    </source>
</evidence>
<evidence type="ECO:0008006" key="6">
    <source>
        <dbReference type="Google" id="ProtNLM"/>
    </source>
</evidence>
<evidence type="ECO:0000313" key="4">
    <source>
        <dbReference type="Proteomes" id="UP000722791"/>
    </source>
</evidence>
<feature type="region of interest" description="Disordered" evidence="1">
    <location>
        <begin position="551"/>
        <end position="581"/>
    </location>
</feature>
<evidence type="ECO:0000313" key="2">
    <source>
        <dbReference type="EMBL" id="GIL77165.1"/>
    </source>
</evidence>
<sequence length="581" mass="62503">MTPPARFTLWPSQCYQRTAHGPQSCPWQNRRRSTATPRQVAISCSAPRSRGGRHPELVQSATRGAQKRTESSGGSEAGSSTAAAAVEQPRPEDMDERYRRADYSDIFQFESRQAFARCIAGGEPAMRLAEAALHVTAEDDAIASHSTVRFPVDAWMERIERLVDQLCRKDMRRAVAATAPSAGVSIVRDDPVGAEAEAVLRVTERYLFEEVGFRMPDYGRSNLPTNSVVDHPGVWEDARLGYLHETLIRRLGHPAALGLLLGEVTMQLLARGVLPCAAAIDTRSYMLLPRAVPLPTLTREVLLLGSYDTTAGAGPAGRAETQASARADGRSLCSDSSSSSNGGLTGLNTCTSEVLVEMLRHLKRSYWPFPWDTAVDAVYPAAVGSHGGFRSAAKAAMGDDVSAALAAIGKVAAWRLERGIWTSPGAGDLRRALAACERLVLLAGEQYPEERRDLAVLLLHCGNVGAARLELRTYLKSVSGPGGASLAAFSSLPVAREAESRTTALWGPDDRPDPFDLVLCRRLLQALDGAGAEAGNDLSAPGLEEPEEALGVESTLKAMPPWEQPPSSGGNSTRRYLPLTW</sequence>
<comment type="caution">
    <text evidence="3">The sequence shown here is derived from an EMBL/GenBank/DDBJ whole genome shotgun (WGS) entry which is preliminary data.</text>
</comment>
<keyword evidence="5" id="KW-1185">Reference proteome</keyword>
<dbReference type="OrthoDB" id="611769at2759"/>
<feature type="region of interest" description="Disordered" evidence="1">
    <location>
        <begin position="312"/>
        <end position="344"/>
    </location>
</feature>
<proteinExistence type="predicted"/>
<evidence type="ECO:0000313" key="3">
    <source>
        <dbReference type="EMBL" id="GIL97513.1"/>
    </source>
</evidence>